<gene>
    <name evidence="1" type="ORF">METZ01_LOCUS51601</name>
</gene>
<dbReference type="EMBL" id="UINC01002635">
    <property type="protein sequence ID" value="SUZ98747.1"/>
    <property type="molecule type" value="Genomic_DNA"/>
</dbReference>
<dbReference type="AlphaFoldDB" id="A0A381S921"/>
<organism evidence="1">
    <name type="scientific">marine metagenome</name>
    <dbReference type="NCBI Taxonomy" id="408172"/>
    <lineage>
        <taxon>unclassified sequences</taxon>
        <taxon>metagenomes</taxon>
        <taxon>ecological metagenomes</taxon>
    </lineage>
</organism>
<reference evidence="1" key="1">
    <citation type="submission" date="2018-05" db="EMBL/GenBank/DDBJ databases">
        <authorList>
            <person name="Lanie J.A."/>
            <person name="Ng W.-L."/>
            <person name="Kazmierczak K.M."/>
            <person name="Andrzejewski T.M."/>
            <person name="Davidsen T.M."/>
            <person name="Wayne K.J."/>
            <person name="Tettelin H."/>
            <person name="Glass J.I."/>
            <person name="Rusch D."/>
            <person name="Podicherti R."/>
            <person name="Tsui H.-C.T."/>
            <person name="Winkler M.E."/>
        </authorList>
    </citation>
    <scope>NUCLEOTIDE SEQUENCE</scope>
</reference>
<protein>
    <submittedName>
        <fullName evidence="1">Uncharacterized protein</fullName>
    </submittedName>
</protein>
<proteinExistence type="predicted"/>
<evidence type="ECO:0000313" key="1">
    <source>
        <dbReference type="EMBL" id="SUZ98747.1"/>
    </source>
</evidence>
<accession>A0A381S921</accession>
<sequence>MLPLVFEAVNEFRNRPDGPLSYGRNTIARDAMVQQLCGPFLSPLGQSVYNNLVSFG</sequence>
<name>A0A381S921_9ZZZZ</name>